<comment type="caution">
    <text evidence="2">The sequence shown here is derived from an EMBL/GenBank/DDBJ whole genome shotgun (WGS) entry which is preliminary data.</text>
</comment>
<feature type="transmembrane region" description="Helical" evidence="1">
    <location>
        <begin position="12"/>
        <end position="36"/>
    </location>
</feature>
<evidence type="ECO:0000313" key="2">
    <source>
        <dbReference type="EMBL" id="MBS2969596.1"/>
    </source>
</evidence>
<gene>
    <name evidence="2" type="ORF">J9317_12555</name>
</gene>
<keyword evidence="1" id="KW-0812">Transmembrane</keyword>
<keyword evidence="1" id="KW-0472">Membrane</keyword>
<evidence type="ECO:0000313" key="3">
    <source>
        <dbReference type="Proteomes" id="UP000682403"/>
    </source>
</evidence>
<sequence>MKNWWNGLDQTVLAMAGLRFLSASIELTAAICMLLVNDVRKAIAINSVLAIVGPAIFIGTMAIGIFQIAGEISYGKMIFIGLGVVFILAGIYK</sequence>
<keyword evidence="3" id="KW-1185">Reference proteome</keyword>
<dbReference type="Proteomes" id="UP000682403">
    <property type="component" value="Unassembled WGS sequence"/>
</dbReference>
<feature type="transmembrane region" description="Helical" evidence="1">
    <location>
        <begin position="48"/>
        <end position="68"/>
    </location>
</feature>
<feature type="transmembrane region" description="Helical" evidence="1">
    <location>
        <begin position="74"/>
        <end position="92"/>
    </location>
</feature>
<keyword evidence="1" id="KW-1133">Transmembrane helix</keyword>
<accession>A0ABS5LFV1</accession>
<dbReference type="InterPro" id="IPR020390">
    <property type="entry name" value="Uncharacterised_YqhV"/>
</dbReference>
<evidence type="ECO:0000256" key="1">
    <source>
        <dbReference type="SAM" id="Phobius"/>
    </source>
</evidence>
<organism evidence="2 3">
    <name type="scientific">Metabacillus flavus</name>
    <dbReference type="NCBI Taxonomy" id="2823519"/>
    <lineage>
        <taxon>Bacteria</taxon>
        <taxon>Bacillati</taxon>
        <taxon>Bacillota</taxon>
        <taxon>Bacilli</taxon>
        <taxon>Bacillales</taxon>
        <taxon>Bacillaceae</taxon>
        <taxon>Metabacillus</taxon>
    </lineage>
</organism>
<dbReference type="RefSeq" id="WP_035404027.1">
    <property type="nucleotide sequence ID" value="NZ_JAGVRK010000001.1"/>
</dbReference>
<reference evidence="2 3" key="1">
    <citation type="submission" date="2021-04" db="EMBL/GenBank/DDBJ databases">
        <title>Metabacillus sp. strain KIGAM252 whole genome sequence.</title>
        <authorList>
            <person name="Seo M.-J."/>
            <person name="Cho E.-S."/>
            <person name="Hwang C.Y."/>
            <person name="Yoon D.J."/>
        </authorList>
    </citation>
    <scope>NUCLEOTIDE SEQUENCE [LARGE SCALE GENOMIC DNA]</scope>
    <source>
        <strain evidence="2 3">KIGAM252</strain>
    </source>
</reference>
<protein>
    <submittedName>
        <fullName evidence="2">YqhV family protein</fullName>
    </submittedName>
</protein>
<dbReference type="EMBL" id="JAGVRK010000001">
    <property type="protein sequence ID" value="MBS2969596.1"/>
    <property type="molecule type" value="Genomic_DNA"/>
</dbReference>
<dbReference type="Pfam" id="PF10942">
    <property type="entry name" value="DUF2619"/>
    <property type="match status" value="1"/>
</dbReference>
<proteinExistence type="predicted"/>
<name>A0ABS5LFV1_9BACI</name>